<reference evidence="1" key="1">
    <citation type="submission" date="2015-07" db="EMBL/GenBank/DDBJ databases">
        <title>Adaptation to a free-living lifestyle via gene acquisitions in the diplomonad Trepomonas sp. PC1.</title>
        <authorList>
            <person name="Xu F."/>
            <person name="Jerlstrom-Hultqvist J."/>
            <person name="Kolisko M."/>
            <person name="Simpson A.G.B."/>
            <person name="Roger A.J."/>
            <person name="Svard S.G."/>
            <person name="Andersson J.O."/>
        </authorList>
    </citation>
    <scope>NUCLEOTIDE SEQUENCE</scope>
    <source>
        <strain evidence="1">PC1</strain>
    </source>
</reference>
<dbReference type="AlphaFoldDB" id="A0A146KL39"/>
<protein>
    <submittedName>
        <fullName evidence="1">Uncharacterized protein</fullName>
    </submittedName>
</protein>
<organism evidence="1">
    <name type="scientific">Trepomonas sp. PC1</name>
    <dbReference type="NCBI Taxonomy" id="1076344"/>
    <lineage>
        <taxon>Eukaryota</taxon>
        <taxon>Metamonada</taxon>
        <taxon>Diplomonadida</taxon>
        <taxon>Hexamitidae</taxon>
        <taxon>Hexamitinae</taxon>
        <taxon>Trepomonas</taxon>
    </lineage>
</organism>
<sequence>MKNKEDIVVIFTDSNNTDKSVYSMMQKFEQKYSTFKFYEVDKQDQKNQYLFEKWNHTLPFLAASKQSEQGFPELLLEELTEKSVEKFLKVKSMEVTQKIYGIESELDLLDVYEFLRKQDALILYENKGCDECYQAKLHMLKVAQEKNLMAFSVLCDLNDVLGWMCARRSIRGYPWVQFLQKGKFYDYDYFDKQKPNYQLIMNAVNKPEFTEKSDEVFTEEWMAAHPTKVDVDGNPLEWPAKPNLKAAKKKLDSLYKKIEKMEKELKQLE</sequence>
<name>A0A146KL39_9EUKA</name>
<accession>A0A146KL39</accession>
<proteinExistence type="predicted"/>
<dbReference type="EMBL" id="GDID01000122">
    <property type="protein sequence ID" value="JAP96484.1"/>
    <property type="molecule type" value="Transcribed_RNA"/>
</dbReference>
<evidence type="ECO:0000313" key="1">
    <source>
        <dbReference type="EMBL" id="JAP96484.1"/>
    </source>
</evidence>
<gene>
    <name evidence="1" type="ORF">TPC1_10163</name>
</gene>